<dbReference type="Proteomes" id="UP001064489">
    <property type="component" value="Chromosome 4"/>
</dbReference>
<protein>
    <submittedName>
        <fullName evidence="2">Uncharacterized protein</fullName>
    </submittedName>
</protein>
<feature type="transmembrane region" description="Helical" evidence="1">
    <location>
        <begin position="99"/>
        <end position="116"/>
    </location>
</feature>
<comment type="caution">
    <text evidence="2">The sequence shown here is derived from an EMBL/GenBank/DDBJ whole genome shotgun (WGS) entry which is preliminary data.</text>
</comment>
<dbReference type="AlphaFoldDB" id="A0AAD5NV44"/>
<gene>
    <name evidence="2" type="ORF">LWI28_026895</name>
</gene>
<keyword evidence="1" id="KW-0812">Transmembrane</keyword>
<dbReference type="EMBL" id="JAJSOW010000101">
    <property type="protein sequence ID" value="KAI9182585.1"/>
    <property type="molecule type" value="Genomic_DNA"/>
</dbReference>
<evidence type="ECO:0000313" key="2">
    <source>
        <dbReference type="EMBL" id="KAI9182585.1"/>
    </source>
</evidence>
<keyword evidence="1" id="KW-1133">Transmembrane helix</keyword>
<feature type="transmembrane region" description="Helical" evidence="1">
    <location>
        <begin position="69"/>
        <end position="87"/>
    </location>
</feature>
<evidence type="ECO:0000256" key="1">
    <source>
        <dbReference type="SAM" id="Phobius"/>
    </source>
</evidence>
<accession>A0AAD5NV44</accession>
<reference evidence="2" key="1">
    <citation type="journal article" date="2022" name="Plant J.">
        <title>Strategies of tolerance reflected in two North American maple genomes.</title>
        <authorList>
            <person name="McEvoy S.L."/>
            <person name="Sezen U.U."/>
            <person name="Trouern-Trend A."/>
            <person name="McMahon S.M."/>
            <person name="Schaberg P.G."/>
            <person name="Yang J."/>
            <person name="Wegrzyn J.L."/>
            <person name="Swenson N.G."/>
        </authorList>
    </citation>
    <scope>NUCLEOTIDE SEQUENCE</scope>
    <source>
        <strain evidence="2">91603</strain>
    </source>
</reference>
<reference evidence="2" key="2">
    <citation type="submission" date="2023-02" db="EMBL/GenBank/DDBJ databases">
        <authorList>
            <person name="Swenson N.G."/>
            <person name="Wegrzyn J.L."/>
            <person name="Mcevoy S.L."/>
        </authorList>
    </citation>
    <scope>NUCLEOTIDE SEQUENCE</scope>
    <source>
        <strain evidence="2">91603</strain>
        <tissue evidence="2">Leaf</tissue>
    </source>
</reference>
<keyword evidence="1" id="KW-0472">Membrane</keyword>
<sequence>MDDWTKPSMFDAIPNIELLVASFQVTNPLKVLLLSTYCRVTDQLFLILNTLAFNISTQIILMLVYHRRLYFEVVVATISMVATYGTAIWSHSAKNDVKLRYVCMAALFPYLWRLSYQTFKTFIMN</sequence>
<evidence type="ECO:0000313" key="3">
    <source>
        <dbReference type="Proteomes" id="UP001064489"/>
    </source>
</evidence>
<name>A0AAD5NV44_ACENE</name>
<feature type="transmembrane region" description="Helical" evidence="1">
    <location>
        <begin position="44"/>
        <end position="64"/>
    </location>
</feature>
<organism evidence="2 3">
    <name type="scientific">Acer negundo</name>
    <name type="common">Box elder</name>
    <dbReference type="NCBI Taxonomy" id="4023"/>
    <lineage>
        <taxon>Eukaryota</taxon>
        <taxon>Viridiplantae</taxon>
        <taxon>Streptophyta</taxon>
        <taxon>Embryophyta</taxon>
        <taxon>Tracheophyta</taxon>
        <taxon>Spermatophyta</taxon>
        <taxon>Magnoliopsida</taxon>
        <taxon>eudicotyledons</taxon>
        <taxon>Gunneridae</taxon>
        <taxon>Pentapetalae</taxon>
        <taxon>rosids</taxon>
        <taxon>malvids</taxon>
        <taxon>Sapindales</taxon>
        <taxon>Sapindaceae</taxon>
        <taxon>Hippocastanoideae</taxon>
        <taxon>Acereae</taxon>
        <taxon>Acer</taxon>
    </lineage>
</organism>
<keyword evidence="3" id="KW-1185">Reference proteome</keyword>
<proteinExistence type="predicted"/>